<evidence type="ECO:0000256" key="2">
    <source>
        <dbReference type="ARBA" id="ARBA00004613"/>
    </source>
</evidence>
<comment type="subcellular location">
    <subcellularLocation>
        <location evidence="2">Secreted</location>
    </subcellularLocation>
</comment>
<dbReference type="GO" id="GO:0016985">
    <property type="term" value="F:mannan endo-1,4-beta-mannosidase activity"/>
    <property type="evidence" value="ECO:0007669"/>
    <property type="project" value="UniProtKB-EC"/>
</dbReference>
<dbReference type="Proteomes" id="UP000054498">
    <property type="component" value="Unassembled WGS sequence"/>
</dbReference>
<evidence type="ECO:0000313" key="11">
    <source>
        <dbReference type="EMBL" id="KIZ05299.1"/>
    </source>
</evidence>
<dbReference type="KEGG" id="mng:MNEG_2659"/>
<keyword evidence="6" id="KW-0732">Signal</keyword>
<dbReference type="InterPro" id="IPR045053">
    <property type="entry name" value="MAN-like"/>
</dbReference>
<evidence type="ECO:0000313" key="12">
    <source>
        <dbReference type="Proteomes" id="UP000054498"/>
    </source>
</evidence>
<dbReference type="InterPro" id="IPR001547">
    <property type="entry name" value="Glyco_hydro_5"/>
</dbReference>
<dbReference type="InterPro" id="IPR018087">
    <property type="entry name" value="Glyco_hydro_5_CS"/>
</dbReference>
<dbReference type="Gene3D" id="3.20.20.80">
    <property type="entry name" value="Glycosidases"/>
    <property type="match status" value="1"/>
</dbReference>
<dbReference type="RefSeq" id="XP_013904318.1">
    <property type="nucleotide sequence ID" value="XM_014048864.1"/>
</dbReference>
<evidence type="ECO:0000256" key="6">
    <source>
        <dbReference type="ARBA" id="ARBA00022729"/>
    </source>
</evidence>
<dbReference type="OrthoDB" id="406631at2759"/>
<feature type="domain" description="Glycoside hydrolase family 5" evidence="10">
    <location>
        <begin position="162"/>
        <end position="523"/>
    </location>
</feature>
<name>A0A0D2LF44_9CHLO</name>
<evidence type="ECO:0000256" key="1">
    <source>
        <dbReference type="ARBA" id="ARBA00001678"/>
    </source>
</evidence>
<evidence type="ECO:0000256" key="7">
    <source>
        <dbReference type="ARBA" id="ARBA00022801"/>
    </source>
</evidence>
<gene>
    <name evidence="11" type="ORF">MNEG_2659</name>
</gene>
<dbReference type="EMBL" id="KK100528">
    <property type="protein sequence ID" value="KIZ05299.1"/>
    <property type="molecule type" value="Genomic_DNA"/>
</dbReference>
<dbReference type="PROSITE" id="PS00659">
    <property type="entry name" value="GLYCOSYL_HYDROL_F5"/>
    <property type="match status" value="1"/>
</dbReference>
<dbReference type="PANTHER" id="PTHR31451">
    <property type="match status" value="1"/>
</dbReference>
<keyword evidence="5" id="KW-0964">Secreted</keyword>
<dbReference type="GO" id="GO:0000272">
    <property type="term" value="P:polysaccharide catabolic process"/>
    <property type="evidence" value="ECO:0007669"/>
    <property type="project" value="InterPro"/>
</dbReference>
<dbReference type="AlphaFoldDB" id="A0A0D2LF44"/>
<evidence type="ECO:0000256" key="4">
    <source>
        <dbReference type="ARBA" id="ARBA00012706"/>
    </source>
</evidence>
<proteinExistence type="inferred from homology"/>
<dbReference type="GeneID" id="25735537"/>
<comment type="similarity">
    <text evidence="3">Belongs to the glycosyl hydrolase 5 (cellulase A) family.</text>
</comment>
<keyword evidence="12" id="KW-1185">Reference proteome</keyword>
<keyword evidence="9" id="KW-1133">Transmembrane helix</keyword>
<organism evidence="11 12">
    <name type="scientific">Monoraphidium neglectum</name>
    <dbReference type="NCBI Taxonomy" id="145388"/>
    <lineage>
        <taxon>Eukaryota</taxon>
        <taxon>Viridiplantae</taxon>
        <taxon>Chlorophyta</taxon>
        <taxon>core chlorophytes</taxon>
        <taxon>Chlorophyceae</taxon>
        <taxon>CS clade</taxon>
        <taxon>Sphaeropleales</taxon>
        <taxon>Selenastraceae</taxon>
        <taxon>Monoraphidium</taxon>
    </lineage>
</organism>
<reference evidence="11 12" key="1">
    <citation type="journal article" date="2013" name="BMC Genomics">
        <title>Reconstruction of the lipid metabolism for the microalga Monoraphidium neglectum from its genome sequence reveals characteristics suitable for biofuel production.</title>
        <authorList>
            <person name="Bogen C."/>
            <person name="Al-Dilaimi A."/>
            <person name="Albersmeier A."/>
            <person name="Wichmann J."/>
            <person name="Grundmann M."/>
            <person name="Rupp O."/>
            <person name="Lauersen K.J."/>
            <person name="Blifernez-Klassen O."/>
            <person name="Kalinowski J."/>
            <person name="Goesmann A."/>
            <person name="Mussgnug J.H."/>
            <person name="Kruse O."/>
        </authorList>
    </citation>
    <scope>NUCLEOTIDE SEQUENCE [LARGE SCALE GENOMIC DNA]</scope>
    <source>
        <strain evidence="11 12">SAG 48.87</strain>
    </source>
</reference>
<dbReference type="GO" id="GO:0005576">
    <property type="term" value="C:extracellular region"/>
    <property type="evidence" value="ECO:0007669"/>
    <property type="project" value="UniProtKB-SubCell"/>
</dbReference>
<sequence length="662" mass="71128">MSKGGDDMVVNIAESPTGAVKPPGAPAAAPASAGARAKEWLSKPRNKWIAGGSLAALLLIPAVVVPAVVVTQKNNAKKSTRLPDWGGYGGSGNKAVYLDPLGNPDSGVTGGMSDYKLPPGMKIPNFGSLAETNATIKVPKGQRKRRVGAGQLPVFGSEEVSPFVRVEGAQFDKDCRPYYPTGFNAFELFILAAQGNKDAVDEAFKQAQIMGMTAARTWAHSINQMLPFQTSPGEYDPKGLAALDYVLDSASRHGIQLVLSFVDNWKYYNGIAQFVDWCGPGRTMGRPTDAGGDTDDSKWGPDQKRYEAGRHSLFFSEPKCQDMFQNHMKFIVNRKNSVNGRVYKSDPTILAWNLVNEPRCEVWVTPDCPAKLNAWFSKMAKFLKAEDPNHLVSSGSEGFFGDSDPSWLGKNPGAWSTQTGQDFLANTADMDFAVAHAWPDNWMISQESQGGFLQQWLKSHLDAAKSIGKPLLFEEFGKRLDNPDSASDATTLRDPVYRATYSAIETAVENSEPLLGSMYWKWAFPGNFQGGGKGPYGVMPSDSTMKVIRDHSAKMFKLKDSVPPRPSCIAAPGPAANAPGALGAWFGAAGYTCTNDPQAAMAWTVLFGPDADPTAKAADFGFPAASLDRAKALNVGAKQVFPTQKACCAPQTGAFAQGCSSS</sequence>
<dbReference type="EC" id="3.2.1.78" evidence="4"/>
<protein>
    <recommendedName>
        <fullName evidence="4">mannan endo-1,4-beta-mannosidase</fullName>
        <ecNumber evidence="4">3.2.1.78</ecNumber>
    </recommendedName>
</protein>
<dbReference type="PANTHER" id="PTHR31451:SF39">
    <property type="entry name" value="MANNAN ENDO-1,4-BETA-MANNOSIDASE 1"/>
    <property type="match status" value="1"/>
</dbReference>
<keyword evidence="9" id="KW-0812">Transmembrane</keyword>
<dbReference type="SUPFAM" id="SSF51445">
    <property type="entry name" value="(Trans)glycosidases"/>
    <property type="match status" value="1"/>
</dbReference>
<evidence type="ECO:0000256" key="9">
    <source>
        <dbReference type="SAM" id="Phobius"/>
    </source>
</evidence>
<evidence type="ECO:0000256" key="3">
    <source>
        <dbReference type="ARBA" id="ARBA00005641"/>
    </source>
</evidence>
<evidence type="ECO:0000256" key="8">
    <source>
        <dbReference type="ARBA" id="ARBA00023295"/>
    </source>
</evidence>
<dbReference type="STRING" id="145388.A0A0D2LF44"/>
<keyword evidence="7 11" id="KW-0378">Hydrolase</keyword>
<dbReference type="Pfam" id="PF26410">
    <property type="entry name" value="GH5_mannosidase"/>
    <property type="match status" value="1"/>
</dbReference>
<keyword evidence="9" id="KW-0472">Membrane</keyword>
<accession>A0A0D2LF44</accession>
<comment type="catalytic activity">
    <reaction evidence="1">
        <text>Random hydrolysis of (1-&gt;4)-beta-D-mannosidic linkages in mannans, galactomannans and glucomannans.</text>
        <dbReference type="EC" id="3.2.1.78"/>
    </reaction>
</comment>
<keyword evidence="8 11" id="KW-0326">Glycosidase</keyword>
<dbReference type="InterPro" id="IPR017853">
    <property type="entry name" value="GH"/>
</dbReference>
<evidence type="ECO:0000256" key="5">
    <source>
        <dbReference type="ARBA" id="ARBA00022525"/>
    </source>
</evidence>
<feature type="transmembrane region" description="Helical" evidence="9">
    <location>
        <begin position="48"/>
        <end position="69"/>
    </location>
</feature>
<evidence type="ECO:0000259" key="10">
    <source>
        <dbReference type="Pfam" id="PF26410"/>
    </source>
</evidence>